<reference evidence="1 3" key="1">
    <citation type="journal article" date="2014" name="BMC Genomics">
        <title>Genome sequence of Anopheles sinensis provides insight into genetics basis of mosquito competence for malaria parasites.</title>
        <authorList>
            <person name="Zhou D."/>
            <person name="Zhang D."/>
            <person name="Ding G."/>
            <person name="Shi L."/>
            <person name="Hou Q."/>
            <person name="Ye Y."/>
            <person name="Xu Y."/>
            <person name="Zhou H."/>
            <person name="Xiong C."/>
            <person name="Li S."/>
            <person name="Yu J."/>
            <person name="Hong S."/>
            <person name="Yu X."/>
            <person name="Zou P."/>
            <person name="Chen C."/>
            <person name="Chang X."/>
            <person name="Wang W."/>
            <person name="Lv Y."/>
            <person name="Sun Y."/>
            <person name="Ma L."/>
            <person name="Shen B."/>
            <person name="Zhu C."/>
        </authorList>
    </citation>
    <scope>NUCLEOTIDE SEQUENCE [LARGE SCALE GENOMIC DNA]</scope>
</reference>
<dbReference type="Proteomes" id="UP000030765">
    <property type="component" value="Unassembled WGS sequence"/>
</dbReference>
<dbReference type="EMBL" id="KE524726">
    <property type="protein sequence ID" value="KFB36164.1"/>
    <property type="molecule type" value="Genomic_DNA"/>
</dbReference>
<sequence length="289" mass="31675">MAPEYRCVHCKNEWHETNLCPVYKCQKLEFKKAQFQRADRMYSSALKGDLPSDDVLSLLEEVPSINLLAPVVFSYCSAKIAGYFVLHVCFRPEPVLSAYLPLSCYTEPFFLSSTSFTVFSSILRAACWTMAPLCFACANDLAPDHESMRCAICEASFHDACTRIPQDLLASVKLYSDLHWSPGCTKALENPRSKALKDVGLKAGFHSALGALVESLKEAIIPPLTSELHALAKASASHSTFTGPTVTAGCTYHFSPTPQLHRPSSYATIASHSNAPSNVTIARALHRPT</sequence>
<dbReference type="VEuPathDB" id="VectorBase:ASIS004967"/>
<keyword evidence="3" id="KW-1185">Reference proteome</keyword>
<proteinExistence type="predicted"/>
<organism evidence="1">
    <name type="scientific">Anopheles sinensis</name>
    <name type="common">Mosquito</name>
    <dbReference type="NCBI Taxonomy" id="74873"/>
    <lineage>
        <taxon>Eukaryota</taxon>
        <taxon>Metazoa</taxon>
        <taxon>Ecdysozoa</taxon>
        <taxon>Arthropoda</taxon>
        <taxon>Hexapoda</taxon>
        <taxon>Insecta</taxon>
        <taxon>Pterygota</taxon>
        <taxon>Neoptera</taxon>
        <taxon>Endopterygota</taxon>
        <taxon>Diptera</taxon>
        <taxon>Nematocera</taxon>
        <taxon>Culicoidea</taxon>
        <taxon>Culicidae</taxon>
        <taxon>Anophelinae</taxon>
        <taxon>Anopheles</taxon>
    </lineage>
</organism>
<dbReference type="EMBL" id="ATLV01011845">
    <property type="status" value="NOT_ANNOTATED_CDS"/>
    <property type="molecule type" value="Genomic_DNA"/>
</dbReference>
<dbReference type="InterPro" id="IPR011011">
    <property type="entry name" value="Znf_FYVE_PHD"/>
</dbReference>
<evidence type="ECO:0000313" key="3">
    <source>
        <dbReference type="Proteomes" id="UP000030765"/>
    </source>
</evidence>
<protein>
    <submittedName>
        <fullName evidence="1 2">Putative nucleic acid binding protein</fullName>
    </submittedName>
</protein>
<evidence type="ECO:0000313" key="2">
    <source>
        <dbReference type="EnsemblMetazoa" id="ASIC003227-PA"/>
    </source>
</evidence>
<dbReference type="SUPFAM" id="SSF57903">
    <property type="entry name" value="FYVE/PHD zinc finger"/>
    <property type="match status" value="1"/>
</dbReference>
<reference evidence="2" key="2">
    <citation type="submission" date="2020-05" db="UniProtKB">
        <authorList>
            <consortium name="EnsemblMetazoa"/>
        </authorList>
    </citation>
    <scope>IDENTIFICATION</scope>
</reference>
<name>A0A084VDX0_ANOSI</name>
<dbReference type="AlphaFoldDB" id="A0A084VDX0"/>
<evidence type="ECO:0000313" key="1">
    <source>
        <dbReference type="EMBL" id="KFB36164.1"/>
    </source>
</evidence>
<gene>
    <name evidence="1" type="ORF">ZHAS_00003227</name>
</gene>
<accession>A0A084VDX0</accession>
<dbReference type="VEuPathDB" id="VectorBase:ASIC003227"/>
<dbReference type="EnsemblMetazoa" id="ASIC003227-RA">
    <property type="protein sequence ID" value="ASIC003227-PA"/>
    <property type="gene ID" value="ASIC003227"/>
</dbReference>